<feature type="coiled-coil region" evidence="1">
    <location>
        <begin position="1"/>
        <end position="42"/>
    </location>
</feature>
<feature type="transmembrane region" description="Helical" evidence="2">
    <location>
        <begin position="240"/>
        <end position="258"/>
    </location>
</feature>
<feature type="transmembrane region" description="Helical" evidence="2">
    <location>
        <begin position="265"/>
        <end position="284"/>
    </location>
</feature>
<dbReference type="PANTHER" id="PTHR38434">
    <property type="entry name" value="BLL2549 PROTEIN"/>
    <property type="match status" value="1"/>
</dbReference>
<feature type="transmembrane region" description="Helical" evidence="2">
    <location>
        <begin position="468"/>
        <end position="491"/>
    </location>
</feature>
<dbReference type="EMBL" id="BMWS01000005">
    <property type="protein sequence ID" value="GGX10718.1"/>
    <property type="molecule type" value="Genomic_DNA"/>
</dbReference>
<accession>A0A918JT90</accession>
<feature type="transmembrane region" description="Helical" evidence="2">
    <location>
        <begin position="729"/>
        <end position="746"/>
    </location>
</feature>
<organism evidence="3 4">
    <name type="scientific">Aquimarina muelleri</name>
    <dbReference type="NCBI Taxonomy" id="279356"/>
    <lineage>
        <taxon>Bacteria</taxon>
        <taxon>Pseudomonadati</taxon>
        <taxon>Bacteroidota</taxon>
        <taxon>Flavobacteriia</taxon>
        <taxon>Flavobacteriales</taxon>
        <taxon>Flavobacteriaceae</taxon>
        <taxon>Aquimarina</taxon>
    </lineage>
</organism>
<comment type="caution">
    <text evidence="3">The sequence shown here is derived from an EMBL/GenBank/DDBJ whole genome shotgun (WGS) entry which is preliminary data.</text>
</comment>
<gene>
    <name evidence="3" type="ORF">GCM10007384_10560</name>
</gene>
<evidence type="ECO:0000313" key="3">
    <source>
        <dbReference type="EMBL" id="GGX10718.1"/>
    </source>
</evidence>
<keyword evidence="2" id="KW-0812">Transmembrane</keyword>
<feature type="transmembrane region" description="Helical" evidence="2">
    <location>
        <begin position="704"/>
        <end position="722"/>
    </location>
</feature>
<feature type="transmembrane region" description="Helical" evidence="2">
    <location>
        <begin position="133"/>
        <end position="154"/>
    </location>
</feature>
<feature type="transmembrane region" description="Helical" evidence="2">
    <location>
        <begin position="108"/>
        <end position="127"/>
    </location>
</feature>
<dbReference type="Pfam" id="PF10101">
    <property type="entry name" value="DUF2339"/>
    <property type="match status" value="1"/>
</dbReference>
<name>A0A918JT90_9FLAO</name>
<feature type="transmembrane region" description="Helical" evidence="2">
    <location>
        <begin position="190"/>
        <end position="210"/>
    </location>
</feature>
<evidence type="ECO:0000256" key="1">
    <source>
        <dbReference type="SAM" id="Coils"/>
    </source>
</evidence>
<dbReference type="Proteomes" id="UP000601108">
    <property type="component" value="Unassembled WGS sequence"/>
</dbReference>
<dbReference type="AlphaFoldDB" id="A0A918JT90"/>
<feature type="transmembrane region" description="Helical" evidence="2">
    <location>
        <begin position="566"/>
        <end position="585"/>
    </location>
</feature>
<feature type="transmembrane region" description="Helical" evidence="2">
    <location>
        <begin position="503"/>
        <end position="527"/>
    </location>
</feature>
<evidence type="ECO:0000256" key="2">
    <source>
        <dbReference type="SAM" id="Phobius"/>
    </source>
</evidence>
<protein>
    <submittedName>
        <fullName evidence="3">Membrane protein</fullName>
    </submittedName>
</protein>
<feature type="transmembrane region" description="Helical" evidence="2">
    <location>
        <begin position="592"/>
        <end position="615"/>
    </location>
</feature>
<keyword evidence="2" id="KW-1133">Transmembrane helix</keyword>
<feature type="transmembrane region" description="Helical" evidence="2">
    <location>
        <begin position="635"/>
        <end position="659"/>
    </location>
</feature>
<feature type="transmembrane region" description="Helical" evidence="2">
    <location>
        <begin position="382"/>
        <end position="400"/>
    </location>
</feature>
<feature type="transmembrane region" description="Helical" evidence="2">
    <location>
        <begin position="435"/>
        <end position="456"/>
    </location>
</feature>
<feature type="transmembrane region" description="Helical" evidence="2">
    <location>
        <begin position="671"/>
        <end position="692"/>
    </location>
</feature>
<feature type="transmembrane region" description="Helical" evidence="2">
    <location>
        <begin position="325"/>
        <end position="344"/>
    </location>
</feature>
<dbReference type="PANTHER" id="PTHR38434:SF1">
    <property type="entry name" value="BLL2549 PROTEIN"/>
    <property type="match status" value="1"/>
</dbReference>
<evidence type="ECO:0000313" key="4">
    <source>
        <dbReference type="Proteomes" id="UP000601108"/>
    </source>
</evidence>
<feature type="transmembrane region" description="Helical" evidence="2">
    <location>
        <begin position="406"/>
        <end position="423"/>
    </location>
</feature>
<dbReference type="InterPro" id="IPR019286">
    <property type="entry name" value="DUF2339_TM"/>
</dbReference>
<keyword evidence="4" id="KW-1185">Reference proteome</keyword>
<reference evidence="3 4" key="1">
    <citation type="journal article" date="2014" name="Int. J. Syst. Evol. Microbiol.">
        <title>Complete genome sequence of Corynebacterium casei LMG S-19264T (=DSM 44701T), isolated from a smear-ripened cheese.</title>
        <authorList>
            <consortium name="US DOE Joint Genome Institute (JGI-PGF)"/>
            <person name="Walter F."/>
            <person name="Albersmeier A."/>
            <person name="Kalinowski J."/>
            <person name="Ruckert C."/>
        </authorList>
    </citation>
    <scope>NUCLEOTIDE SEQUENCE [LARGE SCALE GENOMIC DNA]</scope>
    <source>
        <strain evidence="3 4">KCTC 12285</strain>
    </source>
</reference>
<feature type="transmembrane region" description="Helical" evidence="2">
    <location>
        <begin position="217"/>
        <end position="234"/>
    </location>
</feature>
<feature type="transmembrane region" description="Helical" evidence="2">
    <location>
        <begin position="166"/>
        <end position="184"/>
    </location>
</feature>
<keyword evidence="1" id="KW-0175">Coiled coil</keyword>
<feature type="transmembrane region" description="Helical" evidence="2">
    <location>
        <begin position="290"/>
        <end position="313"/>
    </location>
</feature>
<sequence>MENNQDHIHRLLEELNNLQNRQQKFSNQIQDLKNRVYELQNSLKVELEPKVEVPKDVSEIPESVVEKNTSSKPIIRKSANVSEVKTEIPQIKTPKKKSNLEKFIGENLINKIGIVIIIIGVAIGAKYTIENDLIGPITRIVLGYLAGLGLLGIAIKLKKRYQNFSAVLISGAMAILYFITYLAYDLYELIPQIITFVFMLLFTAFTVYAAMQYNKQVIAHIGLVGAYAVPFLLSNGSGRVGILFSYMVIINIGILIIAIKKYWKLLYGSSFFFTWIIFISWYLFKYKEEGHFVLGFIFLVIFFVIFYLVFLVYKLRKKESFRTTDVILQLLNSFVFYGIGFSMLQQNEYGKELLGVFTLINAIIHFIVSVVIYRLKLADPKLLHFVSGMVLIYITIAFPVQLDGNWVTLLWAGEAALLFWIGRSKKVPIYEILSYPLWFLTFFSLMHDWITVYYRYDSLSPETGFIPVFNIYLMTSILCIVAYIFIYIIHRNKKLSFPWPTQFWLYTLLSVIVGLLLVCTSYFAFWIEIDSYWDSVYIDKEQFFLSQNIKENEEYTVLSNIKNFKAIWLLNYTMLFFVVLSFLNIKKIKNNILGYITLIFIVFILLGFLTRGLYLLSEIRVNCLYLSTTEFKVSLFSYLGIRYISFIFLAGLLFTFYKYVRQQFLDRTFKIAFEMILHCALIWIVSSELIHWLDIADYTETNKLGLSILWGVYALLLIAIGIGKRKKYLRILAIIIFGITLIKLFFHDISNLGTIAKTVVFLSLGILLLIISFLYNKYKHIIADEKEN</sequence>
<feature type="transmembrane region" description="Helical" evidence="2">
    <location>
        <begin position="758"/>
        <end position="776"/>
    </location>
</feature>
<keyword evidence="2" id="KW-0472">Membrane</keyword>
<feature type="transmembrane region" description="Helical" evidence="2">
    <location>
        <begin position="356"/>
        <end position="375"/>
    </location>
</feature>
<dbReference type="RefSeq" id="WP_027414129.1">
    <property type="nucleotide sequence ID" value="NZ_BMWS01000005.1"/>
</dbReference>
<proteinExistence type="predicted"/>